<dbReference type="EMBL" id="CADEPM010000004">
    <property type="protein sequence ID" value="CAB3404341.1"/>
    <property type="molecule type" value="Genomic_DNA"/>
</dbReference>
<dbReference type="Gene3D" id="3.40.50.300">
    <property type="entry name" value="P-loop containing nucleotide triphosphate hydrolases"/>
    <property type="match status" value="1"/>
</dbReference>
<evidence type="ECO:0000259" key="5">
    <source>
        <dbReference type="Pfam" id="PF14626"/>
    </source>
</evidence>
<evidence type="ECO:0000259" key="7">
    <source>
        <dbReference type="Pfam" id="PF25344"/>
    </source>
</evidence>
<dbReference type="InterPro" id="IPR057437">
    <property type="entry name" value="PIF1/LRR1_PH"/>
</dbReference>
<dbReference type="CDD" id="cd18809">
    <property type="entry name" value="SF1_C_RecD"/>
    <property type="match status" value="1"/>
</dbReference>
<feature type="domain" description="Zc3h12a-like Ribonuclease NYN" evidence="5">
    <location>
        <begin position="80"/>
        <end position="121"/>
    </location>
</feature>
<dbReference type="InterPro" id="IPR010285">
    <property type="entry name" value="DNA_helicase_pif1-like_DEAD"/>
</dbReference>
<feature type="compositionally biased region" description="Polar residues" evidence="3">
    <location>
        <begin position="454"/>
        <end position="465"/>
    </location>
</feature>
<gene>
    <name evidence="8" type="ORF">CBOVIS_LOCUS6693</name>
</gene>
<keyword evidence="2" id="KW-0378">Hydrolase</keyword>
<dbReference type="InterPro" id="IPR027417">
    <property type="entry name" value="P-loop_NTPase"/>
</dbReference>
<evidence type="ECO:0000259" key="4">
    <source>
        <dbReference type="Pfam" id="PF05970"/>
    </source>
</evidence>
<comment type="similarity">
    <text evidence="2">Belongs to the helicase family.</text>
</comment>
<keyword evidence="2" id="KW-0233">DNA recombination</keyword>
<dbReference type="Pfam" id="PF05970">
    <property type="entry name" value="PIF1"/>
    <property type="match status" value="1"/>
</dbReference>
<keyword evidence="2" id="KW-0234">DNA repair</keyword>
<dbReference type="SUPFAM" id="SSF52540">
    <property type="entry name" value="P-loop containing nucleoside triphosphate hydrolases"/>
    <property type="match status" value="2"/>
</dbReference>
<evidence type="ECO:0000256" key="2">
    <source>
        <dbReference type="RuleBase" id="RU363044"/>
    </source>
</evidence>
<feature type="region of interest" description="Disordered" evidence="3">
    <location>
        <begin position="432"/>
        <end position="466"/>
    </location>
</feature>
<comment type="caution">
    <text evidence="8">The sequence shown here is derived from an EMBL/GenBank/DDBJ whole genome shotgun (WGS) entry which is preliminary data.</text>
</comment>
<dbReference type="Pfam" id="PF14626">
    <property type="entry name" value="RNase_Zc3h12a_2"/>
    <property type="match status" value="1"/>
</dbReference>
<dbReference type="Proteomes" id="UP000494206">
    <property type="component" value="Unassembled WGS sequence"/>
</dbReference>
<dbReference type="GO" id="GO:0016787">
    <property type="term" value="F:hydrolase activity"/>
    <property type="evidence" value="ECO:0007669"/>
    <property type="project" value="UniProtKB-KW"/>
</dbReference>
<keyword evidence="2" id="KW-0227">DNA damage</keyword>
<dbReference type="Pfam" id="PF25344">
    <property type="entry name" value="PH_LRR1"/>
    <property type="match status" value="1"/>
</dbReference>
<comment type="cofactor">
    <cofactor evidence="2">
        <name>Mg(2+)</name>
        <dbReference type="ChEBI" id="CHEBI:18420"/>
    </cofactor>
</comment>
<dbReference type="GO" id="GO:0005524">
    <property type="term" value="F:ATP binding"/>
    <property type="evidence" value="ECO:0007669"/>
    <property type="project" value="UniProtKB-KW"/>
</dbReference>
<accession>A0A8S1EQQ0</accession>
<dbReference type="InterPro" id="IPR049163">
    <property type="entry name" value="Pif1-like_2B_dom"/>
</dbReference>
<keyword evidence="2" id="KW-0547">Nucleotide-binding</keyword>
<feature type="domain" description="PIF1/LRR1 pleckstrin homology" evidence="7">
    <location>
        <begin position="276"/>
        <end position="381"/>
    </location>
</feature>
<evidence type="ECO:0000256" key="1">
    <source>
        <dbReference type="ARBA" id="ARBA00023242"/>
    </source>
</evidence>
<dbReference type="FunFam" id="3.40.50.300:FF:001986">
    <property type="entry name" value="ATP-dependent DNA helicase PIF1"/>
    <property type="match status" value="1"/>
</dbReference>
<proteinExistence type="inferred from homology"/>
<keyword evidence="9" id="KW-1185">Reference proteome</keyword>
<dbReference type="GO" id="GO:0000723">
    <property type="term" value="P:telomere maintenance"/>
    <property type="evidence" value="ECO:0007669"/>
    <property type="project" value="InterPro"/>
</dbReference>
<sequence>MDMRSLFPQLAADKILPEFEAACEMRGSRFFEEKKISIAKCESEANDYQAAPEPVRIPGSRTQRHIKPIPYAENPVIERQNLNMKPIFEVIMNFLFRGHKVYVYYPKYYEKYITEGKISKIGAVFVSSLHYEKVEIRKAYKFEKASERIVAPTFQKSLFAKNSYTMILEPSIRFKVTQNRFVTIPAEKVLRYSPGEIELRQQLKHQLYLEEQVKQICMISQLYPLSVMQKICVKEILGLLKLSNSSVETPKMDSETYKSFRMTEIDSPSSCTYCYRLECTVQIVPTSNTYNKATINSKNATVTVGRTSQRDITLQVELSGARNGQPAVSNYALSDAIIHQQNIAKGKGSIEIPSRKMIVQLSNCAPRKLNVFLKSLQAKLDIMKAECSTSIMVVEKNTVLKGLSSVFNALSPLSVGEIRKIRKIRGIATGESPLAKTAGSSTTPHREKAKNHSLNKTNSATTPISSARERRIMSSSIGLKRMRTFAGFEDDKDQPISFQPLKPIAEEGETRGQRIELTEEQKNVVRCVVKNKQNVFFTGSAGTGKSVVLKRIIEMLPASTTYITAATGVAACQIGGVTLHSFAGIGIGKGSAEQCYNMAISQKHVVKQWKQCCHLIIDEISMIDKDYFTKIEYVARHIRNSDEPFGGIQLIITGDFFQLPPVSKDEPQFCFESETWNRSMMKTIVLNEVKRQDDLVFVNILNKIRKGICDSKTAEKLSETSKSDFDAIQAMVPKTISLKKGCQVMLLKNIDLSRGLSNGSRGCVTGFSLNGNPMVHFVSINRVIEIRRCPFSVRLPGSDTSVIRTQIPLQLAWAISIHKSQGLTLDCVEMNLSRVFADGQAYVALSRARSLNSIKVLGFDASCVRANQKVLRFYSDLDENCENYENDFTIAKKRSRMSL</sequence>
<organism evidence="8 9">
    <name type="scientific">Caenorhabditis bovis</name>
    <dbReference type="NCBI Taxonomy" id="2654633"/>
    <lineage>
        <taxon>Eukaryota</taxon>
        <taxon>Metazoa</taxon>
        <taxon>Ecdysozoa</taxon>
        <taxon>Nematoda</taxon>
        <taxon>Chromadorea</taxon>
        <taxon>Rhabditida</taxon>
        <taxon>Rhabditina</taxon>
        <taxon>Rhabditomorpha</taxon>
        <taxon>Rhabditoidea</taxon>
        <taxon>Rhabditidae</taxon>
        <taxon>Peloderinae</taxon>
        <taxon>Caenorhabditis</taxon>
    </lineage>
</organism>
<comment type="catalytic activity">
    <reaction evidence="2">
        <text>ATP + H2O = ADP + phosphate + H(+)</text>
        <dbReference type="Rhea" id="RHEA:13065"/>
        <dbReference type="ChEBI" id="CHEBI:15377"/>
        <dbReference type="ChEBI" id="CHEBI:15378"/>
        <dbReference type="ChEBI" id="CHEBI:30616"/>
        <dbReference type="ChEBI" id="CHEBI:43474"/>
        <dbReference type="ChEBI" id="CHEBI:456216"/>
        <dbReference type="EC" id="5.6.2.3"/>
    </reaction>
</comment>
<dbReference type="CDD" id="cd18037">
    <property type="entry name" value="DEXSc_Pif1_like"/>
    <property type="match status" value="1"/>
</dbReference>
<feature type="domain" description="DNA helicase Pif1-like DEAD-box helicase" evidence="4">
    <location>
        <begin position="517"/>
        <end position="713"/>
    </location>
</feature>
<keyword evidence="2" id="KW-0067">ATP-binding</keyword>
<evidence type="ECO:0000313" key="9">
    <source>
        <dbReference type="Proteomes" id="UP000494206"/>
    </source>
</evidence>
<name>A0A8S1EQQ0_9PELO</name>
<dbReference type="InterPro" id="IPR051055">
    <property type="entry name" value="PIF1_helicase"/>
</dbReference>
<reference evidence="8 9" key="1">
    <citation type="submission" date="2020-04" db="EMBL/GenBank/DDBJ databases">
        <authorList>
            <person name="Laetsch R D."/>
            <person name="Stevens L."/>
            <person name="Kumar S."/>
            <person name="Blaxter L. M."/>
        </authorList>
    </citation>
    <scope>NUCLEOTIDE SEQUENCE [LARGE SCALE GENOMIC DNA]</scope>
</reference>
<evidence type="ECO:0000313" key="8">
    <source>
        <dbReference type="EMBL" id="CAB3404341.1"/>
    </source>
</evidence>
<dbReference type="GO" id="GO:0043139">
    <property type="term" value="F:5'-3' DNA helicase activity"/>
    <property type="evidence" value="ECO:0007669"/>
    <property type="project" value="UniProtKB-EC"/>
</dbReference>
<dbReference type="Pfam" id="PF21530">
    <property type="entry name" value="Pif1_2B_dom"/>
    <property type="match status" value="1"/>
</dbReference>
<dbReference type="GO" id="GO:0006310">
    <property type="term" value="P:DNA recombination"/>
    <property type="evidence" value="ECO:0007669"/>
    <property type="project" value="UniProtKB-KW"/>
</dbReference>
<protein>
    <recommendedName>
        <fullName evidence="2">ATP-dependent DNA helicase</fullName>
        <ecNumber evidence="2">5.6.2.3</ecNumber>
    </recommendedName>
</protein>
<dbReference type="PANTHER" id="PTHR47642">
    <property type="entry name" value="ATP-DEPENDENT DNA HELICASE"/>
    <property type="match status" value="1"/>
</dbReference>
<evidence type="ECO:0000259" key="6">
    <source>
        <dbReference type="Pfam" id="PF21530"/>
    </source>
</evidence>
<dbReference type="InterPro" id="IPR028079">
    <property type="entry name" value="RNase_Zc3h12a_2"/>
</dbReference>
<dbReference type="AlphaFoldDB" id="A0A8S1EQQ0"/>
<dbReference type="GO" id="GO:0006281">
    <property type="term" value="P:DNA repair"/>
    <property type="evidence" value="ECO:0007669"/>
    <property type="project" value="UniProtKB-KW"/>
</dbReference>
<keyword evidence="1" id="KW-0539">Nucleus</keyword>
<evidence type="ECO:0000256" key="3">
    <source>
        <dbReference type="SAM" id="MobiDB-lite"/>
    </source>
</evidence>
<feature type="domain" description="DNA helicase Pif1-like 2B" evidence="6">
    <location>
        <begin position="729"/>
        <end position="767"/>
    </location>
</feature>
<keyword evidence="2" id="KW-0347">Helicase</keyword>
<dbReference type="OrthoDB" id="272985at2759"/>
<dbReference type="EC" id="5.6.2.3" evidence="2"/>
<dbReference type="PANTHER" id="PTHR47642:SF7">
    <property type="entry name" value="ATP-DEPENDENT DNA HELICASE PIF1"/>
    <property type="match status" value="1"/>
</dbReference>